<comment type="caution">
    <text evidence="8">The sequence shown here is derived from an EMBL/GenBank/DDBJ whole genome shotgun (WGS) entry which is preliminary data.</text>
</comment>
<evidence type="ECO:0000256" key="7">
    <source>
        <dbReference type="HAMAP-Rule" id="MF_00408"/>
    </source>
</evidence>
<reference evidence="8 9" key="1">
    <citation type="journal article" date="2016" name="Sci. Rep.">
        <title>Metabolic traits of an uncultured archaeal lineage -MSBL1- from brine pools of the Red Sea.</title>
        <authorList>
            <person name="Mwirichia R."/>
            <person name="Alam I."/>
            <person name="Rashid M."/>
            <person name="Vinu M."/>
            <person name="Ba-Alawi W."/>
            <person name="Anthony Kamau A."/>
            <person name="Kamanda Ngugi D."/>
            <person name="Goker M."/>
            <person name="Klenk H.P."/>
            <person name="Bajic V."/>
            <person name="Stingl U."/>
        </authorList>
    </citation>
    <scope>NUCLEOTIDE SEQUENCE [LARGE SCALE GENOMIC DNA]</scope>
    <source>
        <strain evidence="8">SCGC-AAA382A13</strain>
    </source>
</reference>
<dbReference type="Proteomes" id="UP000070311">
    <property type="component" value="Unassembled WGS sequence"/>
</dbReference>
<dbReference type="GO" id="GO:0006352">
    <property type="term" value="P:DNA-templated transcription initiation"/>
    <property type="evidence" value="ECO:0007669"/>
    <property type="project" value="InterPro"/>
</dbReference>
<dbReference type="FunFam" id="3.30.310.10:FF:000007">
    <property type="entry name" value="TATA-box-binding protein"/>
    <property type="match status" value="1"/>
</dbReference>
<protein>
    <recommendedName>
        <fullName evidence="7">TATA-box-binding protein</fullName>
    </recommendedName>
    <alternativeName>
        <fullName evidence="7">Box A-binding protein</fullName>
        <shortName evidence="7">BAP</shortName>
    </alternativeName>
    <alternativeName>
        <fullName evidence="7">TATA sequence-binding protein</fullName>
        <shortName evidence="7">TBP</shortName>
    </alternativeName>
    <alternativeName>
        <fullName evidence="7">TATA-box factor</fullName>
    </alternativeName>
</protein>
<dbReference type="HAMAP" id="MF_00408">
    <property type="entry name" value="TATA_bind_prot_arch"/>
    <property type="match status" value="1"/>
</dbReference>
<keyword evidence="9" id="KW-1185">Reference proteome</keyword>
<evidence type="ECO:0000256" key="1">
    <source>
        <dbReference type="ARBA" id="ARBA00005560"/>
    </source>
</evidence>
<dbReference type="GO" id="GO:0003677">
    <property type="term" value="F:DNA binding"/>
    <property type="evidence" value="ECO:0007669"/>
    <property type="project" value="UniProtKB-KW"/>
</dbReference>
<evidence type="ECO:0000313" key="8">
    <source>
        <dbReference type="EMBL" id="KXB05691.1"/>
    </source>
</evidence>
<keyword evidence="4 7" id="KW-0238">DNA-binding</keyword>
<comment type="similarity">
    <text evidence="1 7">Belongs to the TBP family.</text>
</comment>
<dbReference type="Gene3D" id="3.30.310.10">
    <property type="entry name" value="TATA-Binding Protein"/>
    <property type="match status" value="2"/>
</dbReference>
<evidence type="ECO:0000256" key="2">
    <source>
        <dbReference type="ARBA" id="ARBA00022737"/>
    </source>
</evidence>
<keyword evidence="5 7" id="KW-0804">Transcription</keyword>
<dbReference type="SUPFAM" id="SSF55945">
    <property type="entry name" value="TATA-box binding protein-like"/>
    <property type="match status" value="2"/>
</dbReference>
<organism evidence="8 9">
    <name type="scientific">candidate division MSBL1 archaeon SCGC-AAA382A13</name>
    <dbReference type="NCBI Taxonomy" id="1698279"/>
    <lineage>
        <taxon>Archaea</taxon>
        <taxon>Methanobacteriati</taxon>
        <taxon>Methanobacteriota</taxon>
        <taxon>candidate division MSBL1</taxon>
    </lineage>
</organism>
<evidence type="ECO:0000256" key="4">
    <source>
        <dbReference type="ARBA" id="ARBA00023125"/>
    </source>
</evidence>
<dbReference type="AlphaFoldDB" id="A0A133VGY2"/>
<evidence type="ECO:0000256" key="3">
    <source>
        <dbReference type="ARBA" id="ARBA00023015"/>
    </source>
</evidence>
<dbReference type="EMBL" id="LHYD01000002">
    <property type="protein sequence ID" value="KXB05691.1"/>
    <property type="molecule type" value="Genomic_DNA"/>
</dbReference>
<keyword evidence="3 7" id="KW-0805">Transcription regulation</keyword>
<proteinExistence type="inferred from homology"/>
<accession>A0A133VGY2</accession>
<comment type="function">
    <text evidence="6 7">General factor that plays a role in the activation of archaeal genes transcribed by RNA polymerase. Binds specifically to the TATA box promoter element which lies close to the position of transcription initiation.</text>
</comment>
<evidence type="ECO:0000256" key="6">
    <source>
        <dbReference type="ARBA" id="ARBA00025680"/>
    </source>
</evidence>
<dbReference type="PATRIC" id="fig|1698279.3.peg.139"/>
<dbReference type="PANTHER" id="PTHR10126">
    <property type="entry name" value="TATA-BOX BINDING PROTEIN"/>
    <property type="match status" value="1"/>
</dbReference>
<comment type="caution">
    <text evidence="7">Lacks conserved residue(s) required for the propagation of feature annotation.</text>
</comment>
<keyword evidence="2 7" id="KW-0677">Repeat</keyword>
<feature type="repeat" description="2" evidence="7">
    <location>
        <begin position="103"/>
        <end position="179"/>
    </location>
</feature>
<gene>
    <name evidence="7" type="primary">tbp</name>
    <name evidence="8" type="ORF">AKJ50_00200</name>
</gene>
<evidence type="ECO:0000256" key="5">
    <source>
        <dbReference type="ARBA" id="ARBA00023163"/>
    </source>
</evidence>
<dbReference type="InterPro" id="IPR000814">
    <property type="entry name" value="TBP"/>
</dbReference>
<dbReference type="GO" id="GO:0003700">
    <property type="term" value="F:DNA-binding transcription factor activity"/>
    <property type="evidence" value="ECO:0007669"/>
    <property type="project" value="UniProtKB-UniRule"/>
</dbReference>
<name>A0A133VGY2_9EURY</name>
<sequence>MTDVEDVKYEIQNIVLSVTYKDTELDLEKLAGLLEGARYDPEVFPGIAYQSFEPTASFLIFASGKMNCVGAKSMEDAKNAIEKLTKKLKDSDIDIDDNPEVKVQNMVASFDFGRDFDLEMIARNFRNTEYEPEVFPGLVFRLDDPKAVILLFVSGKGVCAGAKSEEDIQRAAEKITEVIE</sequence>
<dbReference type="InterPro" id="IPR012295">
    <property type="entry name" value="TBP_dom_sf"/>
</dbReference>
<evidence type="ECO:0000313" key="9">
    <source>
        <dbReference type="Proteomes" id="UP000070311"/>
    </source>
</evidence>
<dbReference type="Pfam" id="PF00352">
    <property type="entry name" value="TBP"/>
    <property type="match status" value="2"/>
</dbReference>
<dbReference type="PRINTS" id="PR00686">
    <property type="entry name" value="TIFACTORIID"/>
</dbReference>